<proteinExistence type="inferred from homology"/>
<dbReference type="Proteomes" id="UP000565441">
    <property type="component" value="Unassembled WGS sequence"/>
</dbReference>
<comment type="function">
    <text evidence="11">Component of the ubiquinol-cytochrome c oxidoreductase, a multisubunit transmembrane complex that is part of the mitochondrial electron transport chain which drives oxidative phosphorylation. The complex plays an important role in the uptake of multiple carbon sources present in different host niches.</text>
</comment>
<keyword evidence="7 11" id="KW-0249">Electron transport</keyword>
<dbReference type="OrthoDB" id="6683853at2759"/>
<evidence type="ECO:0000256" key="3">
    <source>
        <dbReference type="ARBA" id="ARBA00022448"/>
    </source>
</evidence>
<keyword evidence="5 11" id="KW-0812">Transmembrane</keyword>
<dbReference type="GO" id="GO:0005743">
    <property type="term" value="C:mitochondrial inner membrane"/>
    <property type="evidence" value="ECO:0007669"/>
    <property type="project" value="UniProtKB-SubCell"/>
</dbReference>
<comment type="subunit">
    <text evidence="11">Component of the ubiquinol-cytochrome c oxidoreductase (cytochrome b-c1 complex, complex III, CIII), a multisubunit enzyme composed of 3 respiratory subunits cytochrome b, cytochrome c1 and Rieske protein, 2 core protein subunits, and additional low-molecular weight protein subunits. The complex exists as an obligatory dimer and forms supercomplexes (SCs) in the inner mitochondrial membrane with cytochrome c oxidase (complex IV, CIV).</text>
</comment>
<evidence type="ECO:0000256" key="9">
    <source>
        <dbReference type="ARBA" id="ARBA00023128"/>
    </source>
</evidence>
<dbReference type="Pfam" id="PF02939">
    <property type="entry name" value="UcrQ"/>
    <property type="match status" value="1"/>
</dbReference>
<organism evidence="12 13">
    <name type="scientific">Tricholomella constricta</name>
    <dbReference type="NCBI Taxonomy" id="117010"/>
    <lineage>
        <taxon>Eukaryota</taxon>
        <taxon>Fungi</taxon>
        <taxon>Dikarya</taxon>
        <taxon>Basidiomycota</taxon>
        <taxon>Agaricomycotina</taxon>
        <taxon>Agaricomycetes</taxon>
        <taxon>Agaricomycetidae</taxon>
        <taxon>Agaricales</taxon>
        <taxon>Tricholomatineae</taxon>
        <taxon>Lyophyllaceae</taxon>
        <taxon>Tricholomella</taxon>
    </lineage>
</organism>
<evidence type="ECO:0000256" key="11">
    <source>
        <dbReference type="RuleBase" id="RU368118"/>
    </source>
</evidence>
<dbReference type="PANTHER" id="PTHR12119">
    <property type="entry name" value="UBIQUINOL-CYTOCHROME C REDUCTASE COMPLEX UBIQUINONE-BINDING PROTEIN QP-C"/>
    <property type="match status" value="1"/>
</dbReference>
<evidence type="ECO:0000313" key="12">
    <source>
        <dbReference type="EMBL" id="KAF5367363.1"/>
    </source>
</evidence>
<dbReference type="GO" id="GO:0006122">
    <property type="term" value="P:mitochondrial electron transport, ubiquinol to cytochrome c"/>
    <property type="evidence" value="ECO:0007669"/>
    <property type="project" value="UniProtKB-UniRule"/>
</dbReference>
<keyword evidence="9 11" id="KW-0496">Mitochondrion</keyword>
<keyword evidence="4 11" id="KW-0679">Respiratory chain</keyword>
<comment type="caution">
    <text evidence="12">The sequence shown here is derived from an EMBL/GenBank/DDBJ whole genome shotgun (WGS) entry which is preliminary data.</text>
</comment>
<accession>A0A8H5GLT5</accession>
<dbReference type="GO" id="GO:0045275">
    <property type="term" value="C:respiratory chain complex III"/>
    <property type="evidence" value="ECO:0007669"/>
    <property type="project" value="UniProtKB-UniRule"/>
</dbReference>
<evidence type="ECO:0000256" key="7">
    <source>
        <dbReference type="ARBA" id="ARBA00022982"/>
    </source>
</evidence>
<protein>
    <recommendedName>
        <fullName evidence="11">Cytochrome b-c1 complex subunit 8</fullName>
    </recommendedName>
    <alternativeName>
        <fullName evidence="11">Complex III subunit 8</fullName>
    </alternativeName>
</protein>
<keyword evidence="6 11" id="KW-0999">Mitochondrion inner membrane</keyword>
<comment type="subcellular location">
    <subcellularLocation>
        <location evidence="1 11">Mitochondrion inner membrane</location>
        <topology evidence="1 11">Single-pass membrane protein</topology>
    </subcellularLocation>
</comment>
<dbReference type="SUPFAM" id="SSF81508">
    <property type="entry name" value="Ubiquinone-binding protein QP-C of cytochrome bc1 complex (Ubiquinol-cytochrome c reductase)"/>
    <property type="match status" value="1"/>
</dbReference>
<dbReference type="PANTHER" id="PTHR12119:SF2">
    <property type="entry name" value="CYTOCHROME B-C1 COMPLEX SUBUNIT 8"/>
    <property type="match status" value="1"/>
</dbReference>
<gene>
    <name evidence="12" type="ORF">D9615_010279</name>
</gene>
<reference evidence="12 13" key="1">
    <citation type="journal article" date="2020" name="ISME J.">
        <title>Uncovering the hidden diversity of litter-decomposition mechanisms in mushroom-forming fungi.</title>
        <authorList>
            <person name="Floudas D."/>
            <person name="Bentzer J."/>
            <person name="Ahren D."/>
            <person name="Johansson T."/>
            <person name="Persson P."/>
            <person name="Tunlid A."/>
        </authorList>
    </citation>
    <scope>NUCLEOTIDE SEQUENCE [LARGE SCALE GENOMIC DNA]</scope>
    <source>
        <strain evidence="12 13">CBS 661.87</strain>
    </source>
</reference>
<keyword evidence="3 11" id="KW-0813">Transport</keyword>
<dbReference type="AlphaFoldDB" id="A0A8H5GLT5"/>
<keyword evidence="8 11" id="KW-1133">Transmembrane helix</keyword>
<evidence type="ECO:0000256" key="8">
    <source>
        <dbReference type="ARBA" id="ARBA00022989"/>
    </source>
</evidence>
<dbReference type="InterPro" id="IPR004205">
    <property type="entry name" value="Cyt_bc1_su8"/>
</dbReference>
<evidence type="ECO:0000256" key="5">
    <source>
        <dbReference type="ARBA" id="ARBA00022692"/>
    </source>
</evidence>
<name>A0A8H5GLT5_9AGAR</name>
<sequence length="72" mass="8142">MRHPTALSPYQAKAAPHMIRSYLFNGYRRLGGELLFWLIPFGTGYGIYSWAKSYDAYQNSKAGHIAAGVEHH</sequence>
<evidence type="ECO:0000313" key="13">
    <source>
        <dbReference type="Proteomes" id="UP000565441"/>
    </source>
</evidence>
<evidence type="ECO:0000256" key="1">
    <source>
        <dbReference type="ARBA" id="ARBA00004434"/>
    </source>
</evidence>
<dbReference type="Gene3D" id="1.20.5.210">
    <property type="entry name" value="Cytochrome b-c1 complex subunit 8"/>
    <property type="match status" value="1"/>
</dbReference>
<dbReference type="InterPro" id="IPR036642">
    <property type="entry name" value="Cyt_bc1_su8_sf"/>
</dbReference>
<feature type="transmembrane region" description="Helical" evidence="11">
    <location>
        <begin position="34"/>
        <end position="51"/>
    </location>
</feature>
<comment type="similarity">
    <text evidence="2 11">Belongs to the UQCRQ/QCR8 family.</text>
</comment>
<evidence type="ECO:0000256" key="2">
    <source>
        <dbReference type="ARBA" id="ARBA00007668"/>
    </source>
</evidence>
<evidence type="ECO:0000256" key="10">
    <source>
        <dbReference type="ARBA" id="ARBA00023136"/>
    </source>
</evidence>
<dbReference type="EMBL" id="JAACJP010000067">
    <property type="protein sequence ID" value="KAF5367363.1"/>
    <property type="molecule type" value="Genomic_DNA"/>
</dbReference>
<evidence type="ECO:0000256" key="4">
    <source>
        <dbReference type="ARBA" id="ARBA00022660"/>
    </source>
</evidence>
<evidence type="ECO:0000256" key="6">
    <source>
        <dbReference type="ARBA" id="ARBA00022792"/>
    </source>
</evidence>
<keyword evidence="13" id="KW-1185">Reference proteome</keyword>
<keyword evidence="10 11" id="KW-0472">Membrane</keyword>